<evidence type="ECO:0000313" key="2">
    <source>
        <dbReference type="EMBL" id="CAB1421893.1"/>
    </source>
</evidence>
<feature type="compositionally biased region" description="Pro residues" evidence="1">
    <location>
        <begin position="52"/>
        <end position="63"/>
    </location>
</feature>
<evidence type="ECO:0000313" key="3">
    <source>
        <dbReference type="Proteomes" id="UP001153269"/>
    </source>
</evidence>
<protein>
    <submittedName>
        <fullName evidence="2">Uncharacterized protein</fullName>
    </submittedName>
</protein>
<dbReference type="AlphaFoldDB" id="A0A9N7YDN3"/>
<accession>A0A9N7YDN3</accession>
<comment type="caution">
    <text evidence="2">The sequence shown here is derived from an EMBL/GenBank/DDBJ whole genome shotgun (WGS) entry which is preliminary data.</text>
</comment>
<reference evidence="2" key="1">
    <citation type="submission" date="2020-03" db="EMBL/GenBank/DDBJ databases">
        <authorList>
            <person name="Weist P."/>
        </authorList>
    </citation>
    <scope>NUCLEOTIDE SEQUENCE</scope>
</reference>
<proteinExistence type="predicted"/>
<evidence type="ECO:0000256" key="1">
    <source>
        <dbReference type="SAM" id="MobiDB-lite"/>
    </source>
</evidence>
<feature type="compositionally biased region" description="Polar residues" evidence="1">
    <location>
        <begin position="66"/>
        <end position="75"/>
    </location>
</feature>
<name>A0A9N7YDN3_PLEPL</name>
<keyword evidence="3" id="KW-1185">Reference proteome</keyword>
<gene>
    <name evidence="2" type="ORF">PLEPLA_LOCUS9781</name>
</gene>
<sequence>MNRDPRVARKGAPTGFGHGRRHSCLGVLFLARVLVPVPVLVLGLDMDQWAPPSSPLTQPPIPHPSATTNTHVTPTVPSPAARVSTGAGQITNAEVFFSETS</sequence>
<organism evidence="2 3">
    <name type="scientific">Pleuronectes platessa</name>
    <name type="common">European plaice</name>
    <dbReference type="NCBI Taxonomy" id="8262"/>
    <lineage>
        <taxon>Eukaryota</taxon>
        <taxon>Metazoa</taxon>
        <taxon>Chordata</taxon>
        <taxon>Craniata</taxon>
        <taxon>Vertebrata</taxon>
        <taxon>Euteleostomi</taxon>
        <taxon>Actinopterygii</taxon>
        <taxon>Neopterygii</taxon>
        <taxon>Teleostei</taxon>
        <taxon>Neoteleostei</taxon>
        <taxon>Acanthomorphata</taxon>
        <taxon>Carangaria</taxon>
        <taxon>Pleuronectiformes</taxon>
        <taxon>Pleuronectoidei</taxon>
        <taxon>Pleuronectidae</taxon>
        <taxon>Pleuronectes</taxon>
    </lineage>
</organism>
<feature type="region of interest" description="Disordered" evidence="1">
    <location>
        <begin position="48"/>
        <end position="85"/>
    </location>
</feature>
<dbReference type="EMBL" id="CADEAL010000552">
    <property type="protein sequence ID" value="CAB1421893.1"/>
    <property type="molecule type" value="Genomic_DNA"/>
</dbReference>
<dbReference type="Proteomes" id="UP001153269">
    <property type="component" value="Unassembled WGS sequence"/>
</dbReference>